<evidence type="ECO:0000256" key="2">
    <source>
        <dbReference type="SAM" id="MobiDB-lite"/>
    </source>
</evidence>
<accession>A0A9D4B5Z1</accession>
<keyword evidence="1" id="KW-0040">ANK repeat</keyword>
<proteinExistence type="predicted"/>
<dbReference type="Proteomes" id="UP000827986">
    <property type="component" value="Unassembled WGS sequence"/>
</dbReference>
<evidence type="ECO:0000256" key="1">
    <source>
        <dbReference type="PROSITE-ProRule" id="PRU00023"/>
    </source>
</evidence>
<dbReference type="Gene3D" id="1.25.40.20">
    <property type="entry name" value="Ankyrin repeat-containing domain"/>
    <property type="match status" value="1"/>
</dbReference>
<reference evidence="3" key="1">
    <citation type="submission" date="2021-09" db="EMBL/GenBank/DDBJ databases">
        <title>The genome of Mauremys mutica provides insights into the evolution of semi-aquatic lifestyle.</title>
        <authorList>
            <person name="Gong S."/>
            <person name="Gao Y."/>
        </authorList>
    </citation>
    <scope>NUCLEOTIDE SEQUENCE</scope>
    <source>
        <strain evidence="3">MM-2020</strain>
        <tissue evidence="3">Muscle</tissue>
    </source>
</reference>
<dbReference type="InterPro" id="IPR036770">
    <property type="entry name" value="Ankyrin_rpt-contain_sf"/>
</dbReference>
<feature type="compositionally biased region" description="Pro residues" evidence="2">
    <location>
        <begin position="270"/>
        <end position="281"/>
    </location>
</feature>
<sequence>MGWIFCRVVKLPRATSHPIFHHFIPSTTGNQITEMLPAPPAPGSCPPAWQDSWVLCAHSGAGWLRPHWAPGCDCAVGEIPRLGGQRGAEGGPAPLSRDTGVCTGGLSRDKDPWARCSRGSGRGGGPGRGGLRVCGCSDPPVHLSPHSGLTCARDPCVNGGTCLAHPDGSRSCLWGLRRGGGAWHVGPTVNMADEVTYRPLVPNMAARPWPVPAQTPLFLAAREGSADVARLLLRHRASRQLPDELGHLPRDAALARAHHDLLRLLDDPRLGPPPCRPPRLRPLPEEPEPPAPCLAPRRPWAPGQSDGAPVQ</sequence>
<organism evidence="3 4">
    <name type="scientific">Mauremys mutica</name>
    <name type="common">yellowpond turtle</name>
    <dbReference type="NCBI Taxonomy" id="74926"/>
    <lineage>
        <taxon>Eukaryota</taxon>
        <taxon>Metazoa</taxon>
        <taxon>Chordata</taxon>
        <taxon>Craniata</taxon>
        <taxon>Vertebrata</taxon>
        <taxon>Euteleostomi</taxon>
        <taxon>Archelosauria</taxon>
        <taxon>Testudinata</taxon>
        <taxon>Testudines</taxon>
        <taxon>Cryptodira</taxon>
        <taxon>Durocryptodira</taxon>
        <taxon>Testudinoidea</taxon>
        <taxon>Geoemydidae</taxon>
        <taxon>Geoemydinae</taxon>
        <taxon>Mauremys</taxon>
    </lineage>
</organism>
<dbReference type="PROSITE" id="PS50088">
    <property type="entry name" value="ANK_REPEAT"/>
    <property type="match status" value="1"/>
</dbReference>
<name>A0A9D4B5Z1_9SAUR</name>
<gene>
    <name evidence="3" type="ORF">KIL84_004100</name>
</gene>
<dbReference type="EMBL" id="JAHDVG010000466">
    <property type="protein sequence ID" value="KAH1182608.1"/>
    <property type="molecule type" value="Genomic_DNA"/>
</dbReference>
<feature type="repeat" description="ANK" evidence="1">
    <location>
        <begin position="212"/>
        <end position="244"/>
    </location>
</feature>
<feature type="region of interest" description="Disordered" evidence="2">
    <location>
        <begin position="265"/>
        <end position="311"/>
    </location>
</feature>
<dbReference type="PROSITE" id="PS50297">
    <property type="entry name" value="ANK_REP_REGION"/>
    <property type="match status" value="1"/>
</dbReference>
<dbReference type="SUPFAM" id="SSF48403">
    <property type="entry name" value="Ankyrin repeat"/>
    <property type="match status" value="1"/>
</dbReference>
<dbReference type="AlphaFoldDB" id="A0A9D4B5Z1"/>
<comment type="caution">
    <text evidence="3">The sequence shown here is derived from an EMBL/GenBank/DDBJ whole genome shotgun (WGS) entry which is preliminary data.</text>
</comment>
<keyword evidence="4" id="KW-1185">Reference proteome</keyword>
<dbReference type="InterPro" id="IPR002110">
    <property type="entry name" value="Ankyrin_rpt"/>
</dbReference>
<evidence type="ECO:0000313" key="4">
    <source>
        <dbReference type="Proteomes" id="UP000827986"/>
    </source>
</evidence>
<protein>
    <submittedName>
        <fullName evidence="3">Uncharacterized protein</fullName>
    </submittedName>
</protein>
<dbReference type="Pfam" id="PF00023">
    <property type="entry name" value="Ank"/>
    <property type="match status" value="1"/>
</dbReference>
<evidence type="ECO:0000313" key="3">
    <source>
        <dbReference type="EMBL" id="KAH1182608.1"/>
    </source>
</evidence>